<comment type="caution">
    <text evidence="4">The sequence shown here is derived from an EMBL/GenBank/DDBJ whole genome shotgun (WGS) entry which is preliminary data.</text>
</comment>
<dbReference type="GO" id="GO:0004366">
    <property type="term" value="F:glycerol-3-phosphate O-acyltransferase activity"/>
    <property type="evidence" value="ECO:0007669"/>
    <property type="project" value="TreeGrafter"/>
</dbReference>
<evidence type="ECO:0000313" key="4">
    <source>
        <dbReference type="EMBL" id="KAF5380846.1"/>
    </source>
</evidence>
<evidence type="ECO:0000256" key="1">
    <source>
        <dbReference type="SAM" id="MobiDB-lite"/>
    </source>
</evidence>
<evidence type="ECO:0000256" key="2">
    <source>
        <dbReference type="SAM" id="Phobius"/>
    </source>
</evidence>
<keyword evidence="2" id="KW-0812">Transmembrane</keyword>
<dbReference type="Pfam" id="PF01553">
    <property type="entry name" value="Acyltransferase"/>
    <property type="match status" value="1"/>
</dbReference>
<dbReference type="PANTHER" id="PTHR31605">
    <property type="entry name" value="GLYCEROL-3-PHOSPHATE O-ACYLTRANSFERASE 1"/>
    <property type="match status" value="1"/>
</dbReference>
<organism evidence="4 5">
    <name type="scientific">Tricholomella constricta</name>
    <dbReference type="NCBI Taxonomy" id="117010"/>
    <lineage>
        <taxon>Eukaryota</taxon>
        <taxon>Fungi</taxon>
        <taxon>Dikarya</taxon>
        <taxon>Basidiomycota</taxon>
        <taxon>Agaricomycotina</taxon>
        <taxon>Agaricomycetes</taxon>
        <taxon>Agaricomycetidae</taxon>
        <taxon>Agaricales</taxon>
        <taxon>Tricholomatineae</taxon>
        <taxon>Lyophyllaceae</taxon>
        <taxon>Tricholomella</taxon>
    </lineage>
</organism>
<feature type="transmembrane region" description="Helical" evidence="2">
    <location>
        <begin position="479"/>
        <end position="506"/>
    </location>
</feature>
<feature type="domain" description="Phospholipid/glycerol acyltransferase" evidence="3">
    <location>
        <begin position="61"/>
        <end position="285"/>
    </location>
</feature>
<dbReference type="OrthoDB" id="2427554at2759"/>
<proteinExistence type="predicted"/>
<keyword evidence="2" id="KW-1133">Transmembrane helix</keyword>
<feature type="compositionally biased region" description="Polar residues" evidence="1">
    <location>
        <begin position="654"/>
        <end position="667"/>
    </location>
</feature>
<feature type="region of interest" description="Disordered" evidence="1">
    <location>
        <begin position="652"/>
        <end position="759"/>
    </location>
</feature>
<dbReference type="GO" id="GO:0008654">
    <property type="term" value="P:phospholipid biosynthetic process"/>
    <property type="evidence" value="ECO:0007669"/>
    <property type="project" value="TreeGrafter"/>
</dbReference>
<gene>
    <name evidence="4" type="ORF">D9615_003926</name>
</gene>
<dbReference type="InterPro" id="IPR052744">
    <property type="entry name" value="GPAT/DAPAT"/>
</dbReference>
<reference evidence="4 5" key="1">
    <citation type="journal article" date="2020" name="ISME J.">
        <title>Uncovering the hidden diversity of litter-decomposition mechanisms in mushroom-forming fungi.</title>
        <authorList>
            <person name="Floudas D."/>
            <person name="Bentzer J."/>
            <person name="Ahren D."/>
            <person name="Johansson T."/>
            <person name="Persson P."/>
            <person name="Tunlid A."/>
        </authorList>
    </citation>
    <scope>NUCLEOTIDE SEQUENCE [LARGE SCALE GENOMIC DNA]</scope>
    <source>
        <strain evidence="4 5">CBS 661.87</strain>
    </source>
</reference>
<dbReference type="SMART" id="SM00563">
    <property type="entry name" value="PlsC"/>
    <property type="match status" value="1"/>
</dbReference>
<evidence type="ECO:0000259" key="3">
    <source>
        <dbReference type="SMART" id="SM00563"/>
    </source>
</evidence>
<dbReference type="AlphaFoldDB" id="A0A8H5HCW9"/>
<dbReference type="Proteomes" id="UP000565441">
    <property type="component" value="Unassembled WGS sequence"/>
</dbReference>
<protein>
    <recommendedName>
        <fullName evidence="3">Phospholipid/glycerol acyltransferase domain-containing protein</fullName>
    </recommendedName>
</protein>
<dbReference type="PANTHER" id="PTHR31605:SF0">
    <property type="entry name" value="GLYCEROL-3-PHOSPHATE O-ACYLTRANSFERASE 1"/>
    <property type="match status" value="1"/>
</dbReference>
<dbReference type="EMBL" id="JAACJP010000012">
    <property type="protein sequence ID" value="KAF5380846.1"/>
    <property type="molecule type" value="Genomic_DNA"/>
</dbReference>
<feature type="transmembrane region" description="Helical" evidence="2">
    <location>
        <begin position="434"/>
        <end position="458"/>
    </location>
</feature>
<dbReference type="GO" id="GO:0016287">
    <property type="term" value="F:glycerone-phosphate O-acyltransferase activity"/>
    <property type="evidence" value="ECO:0007669"/>
    <property type="project" value="TreeGrafter"/>
</dbReference>
<name>A0A8H5HCW9_9AGAR</name>
<dbReference type="SUPFAM" id="SSF69593">
    <property type="entry name" value="Glycerol-3-phosphate (1)-acyltransferase"/>
    <property type="match status" value="2"/>
</dbReference>
<accession>A0A8H5HCW9</accession>
<dbReference type="InterPro" id="IPR002123">
    <property type="entry name" value="Plipid/glycerol_acylTrfase"/>
</dbReference>
<feature type="compositionally biased region" description="Acidic residues" evidence="1">
    <location>
        <begin position="671"/>
        <end position="680"/>
    </location>
</feature>
<keyword evidence="5" id="KW-1185">Reference proteome</keyword>
<sequence length="797" mass="88589">MSEVVQRQISFAWRLLRTMTIVARKSVSYDAVMLFWRTITQIFFREIRPRGAFNIPRDGPVIFVGAPHNNQFLDPLLLSLEVYRETHRHVQFLTAAKSMERKAVGFFARLMDSIPVARAADSASPGTGRIWLSPDDPCLVLGVGTKFSSEFTPRMQIMLSKTLGSLVAEVSEVISDTELKIKREFGGESGKGTAKIRERVSELRQDSIMGLEFKKLPFVDQQDMYRHVYQCLNEGGSIGIFPEGGSHDRTDLLPLKAGVSIMALGAMANDPSLRVKIVPVGLSYFHAHRFRSRAVVEFGSAIDVPAEYVEMFRAGGAQKREAVAKFLNLVYDALKTVTIRAPDYDTLMLIQAVRRLYKTPGQHLTLGQVVELNKRLLEGYVHFKNEPRVQKLRTGVLKYNRLVRDLGLRDHQVPRAQKASWKTLGLLTYRIGLLMVWTILALPGTILNGPMFILASLISRKKAKEALAASVVKIAGRDVLATWKVLICLGVAPVLYTFYAFVATIIAIRAKAPLKWRIATPFLVFVALPFMNYAALKFGEAGVDVLKSLRPLIVALVPGQQRSLDKLKAIRVQLSNEVADLINDFGPKLYEDFNEWRILVPSASVPPSTGTPGIWRRKSGTGAVDAQGLGLTHPMTWIDERLFGWSRSAKRGTSAWSGFSDNESSRIGTPDETDDEDTGDYDNVVGVIPAVDEDAASQKPKSRQSSFADLQRLRLSPFPRPPDSLTVPYADSTAVSPTESEEGLHLRHGHRTRRESLSDGVPVTRLAAVDRTELFAEATQGLNNEINRNRSKHSGAE</sequence>
<keyword evidence="2" id="KW-0472">Membrane</keyword>
<evidence type="ECO:0000313" key="5">
    <source>
        <dbReference type="Proteomes" id="UP000565441"/>
    </source>
</evidence>